<keyword evidence="7 9" id="KW-0823">Tryptophan catabolism</keyword>
<evidence type="ECO:0000256" key="3">
    <source>
        <dbReference type="ARBA" id="ARBA00022723"/>
    </source>
</evidence>
<comment type="caution">
    <text evidence="9">Lacks conserved residue(s) required for the propagation of feature annotation.</text>
</comment>
<keyword evidence="3 9" id="KW-0479">Metal-binding</keyword>
<dbReference type="EMBL" id="FOQY01000063">
    <property type="protein sequence ID" value="SFL16886.1"/>
    <property type="molecule type" value="Genomic_DNA"/>
</dbReference>
<protein>
    <recommendedName>
        <fullName evidence="9">Tryptophan 2,3-dioxygenase</fullName>
        <shortName evidence="9">TDO</shortName>
        <ecNumber evidence="9">1.13.11.11</ecNumber>
    </recommendedName>
    <alternativeName>
        <fullName evidence="9">Tryptamin 2,3-dioxygenase</fullName>
    </alternativeName>
    <alternativeName>
        <fullName evidence="9">Tryptophan oxygenase</fullName>
        <shortName evidence="9">TO</shortName>
        <shortName evidence="9">TRPO</shortName>
    </alternativeName>
    <alternativeName>
        <fullName evidence="9">Tryptophan pyrrolase</fullName>
    </alternativeName>
    <alternativeName>
        <fullName evidence="9">Tryptophanase</fullName>
    </alternativeName>
</protein>
<comment type="catalytic activity">
    <reaction evidence="8 9">
        <text>L-tryptophan + O2 = N-formyl-L-kynurenine</text>
        <dbReference type="Rhea" id="RHEA:24536"/>
        <dbReference type="ChEBI" id="CHEBI:15379"/>
        <dbReference type="ChEBI" id="CHEBI:57912"/>
        <dbReference type="ChEBI" id="CHEBI:58629"/>
        <dbReference type="EC" id="1.13.11.11"/>
    </reaction>
</comment>
<keyword evidence="6 9" id="KW-0408">Iron</keyword>
<dbReference type="Pfam" id="PF03301">
    <property type="entry name" value="Trp_dioxygenase"/>
    <property type="match status" value="2"/>
</dbReference>
<evidence type="ECO:0000313" key="10">
    <source>
        <dbReference type="EMBL" id="SFL16886.1"/>
    </source>
</evidence>
<comment type="cofactor">
    <cofactor evidence="9">
        <name>heme</name>
        <dbReference type="ChEBI" id="CHEBI:30413"/>
    </cofactor>
    <text evidence="9">Binds 1 heme group per subunit.</text>
</comment>
<evidence type="ECO:0000256" key="4">
    <source>
        <dbReference type="ARBA" id="ARBA00022964"/>
    </source>
</evidence>
<dbReference type="Gene3D" id="1.20.58.480">
    <property type="match status" value="1"/>
</dbReference>
<evidence type="ECO:0000256" key="6">
    <source>
        <dbReference type="ARBA" id="ARBA00023004"/>
    </source>
</evidence>
<sequence>MIVDHSPVLTYSSYLALDEILTAQRPHSDEHEEMLFIVVHQVHELWFKQLLHEFAGLQRQLALGDSAHVLHSLRRSLGILKSVITQIDVLETMTPSQFTSFRGSLGTASGFQSAQFREIEAVLGRRDHRAFERYLEGSGERYRIESAMNRPTLFDSFLGYLVVHGYPVPHDLLYRDVSLPMEPSVELQGVLLQVYHDDDVAAEVCEGLVDLDQRIQEWRYRHGKMVERIIGDKSGTGGSSGAAYLRATLSTPMFPDLWTVRGRL</sequence>
<feature type="binding site" description="axial binding residue" evidence="9">
    <location>
        <position position="222"/>
    </location>
    <ligand>
        <name>heme</name>
        <dbReference type="ChEBI" id="CHEBI:30413"/>
    </ligand>
    <ligandPart>
        <name>Fe</name>
        <dbReference type="ChEBI" id="CHEBI:18248"/>
    </ligandPart>
</feature>
<dbReference type="InterPro" id="IPR037217">
    <property type="entry name" value="Trp/Indoleamine_2_3_dOase-like"/>
</dbReference>
<comment type="function">
    <text evidence="9">Heme-dependent dioxygenase that catalyzes the oxidative cleavage of the L-tryptophan (L-Trp) pyrrole ring and converts L-tryptophan to N-formyl-L-kynurenine. Catalyzes the oxidative cleavage of the indole moiety.</text>
</comment>
<dbReference type="InterPro" id="IPR004981">
    <property type="entry name" value="Trp_2_3_dOase"/>
</dbReference>
<evidence type="ECO:0000256" key="5">
    <source>
        <dbReference type="ARBA" id="ARBA00023002"/>
    </source>
</evidence>
<dbReference type="GO" id="GO:0019441">
    <property type="term" value="P:L-tryptophan catabolic process to kynurenine"/>
    <property type="evidence" value="ECO:0007669"/>
    <property type="project" value="UniProtKB-UniRule"/>
</dbReference>
<keyword evidence="5 9" id="KW-0560">Oxidoreductase</keyword>
<evidence type="ECO:0000256" key="7">
    <source>
        <dbReference type="ARBA" id="ARBA00023079"/>
    </source>
</evidence>
<dbReference type="GO" id="GO:0004833">
    <property type="term" value="F:L-tryptophan 2,3-dioxygenase activity"/>
    <property type="evidence" value="ECO:0007669"/>
    <property type="project" value="UniProtKB-UniRule"/>
</dbReference>
<dbReference type="SUPFAM" id="SSF140959">
    <property type="entry name" value="Indolic compounds 2,3-dioxygenase-like"/>
    <property type="match status" value="1"/>
</dbReference>
<keyword evidence="4 9" id="KW-0223">Dioxygenase</keyword>
<comment type="subunit">
    <text evidence="1 9">Homotetramer.</text>
</comment>
<evidence type="ECO:0000256" key="8">
    <source>
        <dbReference type="ARBA" id="ARBA00050412"/>
    </source>
</evidence>
<feature type="binding site" evidence="9">
    <location>
        <position position="102"/>
    </location>
    <ligand>
        <name>substrate</name>
    </ligand>
</feature>
<comment type="pathway">
    <text evidence="9">Amino-acid degradation; L-tryptophan degradation via kynurenine pathway; L-kynurenine from L-tryptophan: step 1/2.</text>
</comment>
<dbReference type="GO" id="GO:0019442">
    <property type="term" value="P:L-tryptophan catabolic process to acetyl-CoA"/>
    <property type="evidence" value="ECO:0007669"/>
    <property type="project" value="TreeGrafter"/>
</dbReference>
<feature type="binding site" evidence="9">
    <location>
        <position position="236"/>
    </location>
    <ligand>
        <name>substrate</name>
    </ligand>
</feature>
<dbReference type="AlphaFoldDB" id="A0A1I4FJ82"/>
<dbReference type="UniPathway" id="UPA00333">
    <property type="reaction ID" value="UER00453"/>
</dbReference>
<organism evidence="10 11">
    <name type="scientific">Streptosporangium canum</name>
    <dbReference type="NCBI Taxonomy" id="324952"/>
    <lineage>
        <taxon>Bacteria</taxon>
        <taxon>Bacillati</taxon>
        <taxon>Actinomycetota</taxon>
        <taxon>Actinomycetes</taxon>
        <taxon>Streptosporangiales</taxon>
        <taxon>Streptosporangiaceae</taxon>
        <taxon>Streptosporangium</taxon>
    </lineage>
</organism>
<dbReference type="Proteomes" id="UP000199111">
    <property type="component" value="Unassembled WGS sequence"/>
</dbReference>
<keyword evidence="2 9" id="KW-0349">Heme</keyword>
<feature type="binding site" evidence="9">
    <location>
        <begin position="36"/>
        <end position="40"/>
    </location>
    <ligand>
        <name>substrate</name>
    </ligand>
</feature>
<evidence type="ECO:0000256" key="2">
    <source>
        <dbReference type="ARBA" id="ARBA00022617"/>
    </source>
</evidence>
<gene>
    <name evidence="9" type="primary">kynA</name>
    <name evidence="10" type="ORF">SAMN05216275_16314</name>
</gene>
<comment type="similarity">
    <text evidence="9">Belongs to the tryptophan 2,3-dioxygenase family.</text>
</comment>
<proteinExistence type="inferred from homology"/>
<keyword evidence="11" id="KW-1185">Reference proteome</keyword>
<dbReference type="EC" id="1.13.11.11" evidence="9"/>
<accession>A0A1I4FJ82</accession>
<dbReference type="PANTHER" id="PTHR10138">
    <property type="entry name" value="TRYPTOPHAN 2,3-DIOXYGENASE"/>
    <property type="match status" value="1"/>
</dbReference>
<dbReference type="PANTHER" id="PTHR10138:SF0">
    <property type="entry name" value="TRYPTOPHAN 2,3-DIOXYGENASE"/>
    <property type="match status" value="1"/>
</dbReference>
<dbReference type="HAMAP" id="MF_01972">
    <property type="entry name" value="T23O"/>
    <property type="match status" value="1"/>
</dbReference>
<reference evidence="11" key="1">
    <citation type="submission" date="2016-10" db="EMBL/GenBank/DDBJ databases">
        <authorList>
            <person name="Varghese N."/>
            <person name="Submissions S."/>
        </authorList>
    </citation>
    <scope>NUCLEOTIDE SEQUENCE [LARGE SCALE GENOMIC DNA]</scope>
    <source>
        <strain evidence="11">CGMCC 4.2126</strain>
    </source>
</reference>
<dbReference type="GO" id="GO:0046872">
    <property type="term" value="F:metal ion binding"/>
    <property type="evidence" value="ECO:0007669"/>
    <property type="project" value="UniProtKB-KW"/>
</dbReference>
<name>A0A1I4FJ82_9ACTN</name>
<evidence type="ECO:0000313" key="11">
    <source>
        <dbReference type="Proteomes" id="UP000199111"/>
    </source>
</evidence>
<dbReference type="FunFam" id="1.20.58.480:FF:000001">
    <property type="entry name" value="Tryptophan 2,3-dioxygenase"/>
    <property type="match status" value="1"/>
</dbReference>
<dbReference type="GO" id="GO:0020037">
    <property type="term" value="F:heme binding"/>
    <property type="evidence" value="ECO:0007669"/>
    <property type="project" value="UniProtKB-UniRule"/>
</dbReference>
<evidence type="ECO:0000256" key="9">
    <source>
        <dbReference type="HAMAP-Rule" id="MF_01972"/>
    </source>
</evidence>
<evidence type="ECO:0000256" key="1">
    <source>
        <dbReference type="ARBA" id="ARBA00011881"/>
    </source>
</evidence>